<dbReference type="InterPro" id="IPR018642">
    <property type="entry name" value="DUF2066"/>
</dbReference>
<evidence type="ECO:0008006" key="3">
    <source>
        <dbReference type="Google" id="ProtNLM"/>
    </source>
</evidence>
<keyword evidence="2" id="KW-1185">Reference proteome</keyword>
<evidence type="ECO:0000313" key="2">
    <source>
        <dbReference type="Proteomes" id="UP000632498"/>
    </source>
</evidence>
<dbReference type="AlphaFoldDB" id="A0A917C7S6"/>
<reference evidence="1" key="1">
    <citation type="journal article" date="2014" name="Int. J. Syst. Evol. Microbiol.">
        <title>Complete genome sequence of Corynebacterium casei LMG S-19264T (=DSM 44701T), isolated from a smear-ripened cheese.</title>
        <authorList>
            <consortium name="US DOE Joint Genome Institute (JGI-PGF)"/>
            <person name="Walter F."/>
            <person name="Albersmeier A."/>
            <person name="Kalinowski J."/>
            <person name="Ruckert C."/>
        </authorList>
    </citation>
    <scope>NUCLEOTIDE SEQUENCE</scope>
    <source>
        <strain evidence="1">CGMCC 1.15254</strain>
    </source>
</reference>
<dbReference type="Pfam" id="PF09839">
    <property type="entry name" value="DUF2066"/>
    <property type="match status" value="1"/>
</dbReference>
<proteinExistence type="predicted"/>
<name>A0A917C7S6_9PROT</name>
<gene>
    <name evidence="1" type="ORF">GCM10011332_30820</name>
</gene>
<sequence>MIEKMRTIILFGLWVGLFVLKMGTAQADDVFEVSGVYVDVTAKNVTLARQEAMREGEGRAFDILLKRLTMKADRDLLPWVEPSQRAQYIRDFSVNGEKSSSVRYLATYTYHFKADAIRNLLKARGIPFAETISKPVLILPLFEDGTRLSLWENPNPWRDVWSNQQTQNGLVPLALPLGDLADISGVSAEQALAGDRDALMTMAQRYEVPSVVIAHLSVTGRDSEGLPNSVDLIVNRIGSAYEGRSTLLGLAAQEGESANAFLTRLAEDVSGMVQESWKRDNLLQFGQMDVLPVNLAIKGLPEWLTVKERLEKVAVVHRVELALLARDTVQINLHFIGKLDQLIGSLRQVDLDLTLNGESWSLLNLGEGNRS</sequence>
<reference evidence="1" key="2">
    <citation type="submission" date="2020-09" db="EMBL/GenBank/DDBJ databases">
        <authorList>
            <person name="Sun Q."/>
            <person name="Zhou Y."/>
        </authorList>
    </citation>
    <scope>NUCLEOTIDE SEQUENCE</scope>
    <source>
        <strain evidence="1">CGMCC 1.15254</strain>
    </source>
</reference>
<evidence type="ECO:0000313" key="1">
    <source>
        <dbReference type="EMBL" id="GGF74556.1"/>
    </source>
</evidence>
<accession>A0A917C7S6</accession>
<comment type="caution">
    <text evidence="1">The sequence shown here is derived from an EMBL/GenBank/DDBJ whole genome shotgun (WGS) entry which is preliminary data.</text>
</comment>
<organism evidence="1 2">
    <name type="scientific">Terasakiella brassicae</name>
    <dbReference type="NCBI Taxonomy" id="1634917"/>
    <lineage>
        <taxon>Bacteria</taxon>
        <taxon>Pseudomonadati</taxon>
        <taxon>Pseudomonadota</taxon>
        <taxon>Alphaproteobacteria</taxon>
        <taxon>Rhodospirillales</taxon>
        <taxon>Terasakiellaceae</taxon>
        <taxon>Terasakiella</taxon>
    </lineage>
</organism>
<dbReference type="EMBL" id="BMHV01000033">
    <property type="protein sequence ID" value="GGF74556.1"/>
    <property type="molecule type" value="Genomic_DNA"/>
</dbReference>
<protein>
    <recommendedName>
        <fullName evidence="3">DUF2066 domain-containing protein</fullName>
    </recommendedName>
</protein>
<dbReference type="Proteomes" id="UP000632498">
    <property type="component" value="Unassembled WGS sequence"/>
</dbReference>